<dbReference type="EMBL" id="JAVDTF010000002">
    <property type="protein sequence ID" value="MDR6784072.1"/>
    <property type="molecule type" value="Genomic_DNA"/>
</dbReference>
<sequence length="1059" mass="117560">MNKNSTRTISCCLKVFGMKGAAQKLLLLIMLQLAGAAVYAQTIKVSGTVTDDKGETIPGASVQVKGTKTAAQTGQDGKYSIAVPNAQSVLVFSYIGFEKKEEVVGARRSINVKLQTSLSDLDEVIVVGYGQQKKRDVTGAISSINAKAIEEKQPISIFDAIQGAAPGVRVMSSSGAPGDESDITIRGMSTLSDDGVKPLYIVDGVPMKNIMSINPKDILSIEILKDAASSAIYGSRSANGVILITTKQGEDGKPRINVDYLRSYSNLSRHIPQSNRLQRQMFDQRNRISLDPHPDDSTAYNKNADNDYQSLITQTAVRNQFDLSMSGGTPKLNYYNSLQYLDEQGIILNSFNKRATMRTNLKYQPSKKVGLSTQLSFSYQNRNNINEGKVIQQALQRGPQQTLYLPSGELIYDNGGRKNPIAEAYLRENLTSIYRAVIFQGFDYSFTKDLKFHADASADVQFNRNTTFNSKLLENGASAASSGKDETNIPVRTQGNAVLNYKKTIAGDHNISAMLGTNFEKNNLSEIQITGRKFVSENVHTLNAAGELTPADTYSKGSGSALVGFFTRVGYDYKGRYLLNATLRRDGSSVFGTENQWGYFPAASIGWRFSDENFMKWSKKILTDAKLRGSWGITGNQQIGDFDAVQQFIFGNYYYNGVSGVRTDTRLGNSGLKWEETTQSNVGLDLTFFEGKLSFVGDYYVKKTTDLLYDAPLPLESGFPNKARINAGSLQNKGIELMVSGYPVQTKDFTWQTSINWSRVRNKILSLPGGDYVDDNWIVAQGKEAGNFFGYRFLGIYQYDQSNAYTEDYKVRLIPQFQKDELGNVIIGKNMQPNLLGYTYPDGTPYSGTIKQLTTNGNISKGGDVIWQNQPDANGILNGNIGNEDKIVTGYGQPRWSLGWSNNFNYKNFSLAVSLYGNFGNSIYNENRRNTASFSNSNTTPEPSYILNMYKYPGQITNAYIGGTQGADNVRKTNDYYLEDGSFIRLQNVRLGYQLPRKLIERFHIANFNLYVYGNNLLTWTKYTGFDPEVRQNSVLKPGLDNGQYPRKREMGLGLGITF</sequence>
<proteinExistence type="predicted"/>
<accession>A0ACC6KY50</accession>
<keyword evidence="2" id="KW-1185">Reference proteome</keyword>
<evidence type="ECO:0000313" key="2">
    <source>
        <dbReference type="Proteomes" id="UP001246858"/>
    </source>
</evidence>
<dbReference type="Proteomes" id="UP001246858">
    <property type="component" value="Unassembled WGS sequence"/>
</dbReference>
<reference evidence="1" key="1">
    <citation type="submission" date="2023-07" db="EMBL/GenBank/DDBJ databases">
        <title>Sorghum-associated microbial communities from plants grown in Nebraska, USA.</title>
        <authorList>
            <person name="Schachtman D."/>
        </authorList>
    </citation>
    <scope>NUCLEOTIDE SEQUENCE</scope>
    <source>
        <strain evidence="1">2697</strain>
    </source>
</reference>
<organism evidence="1 2">
    <name type="scientific">Pedobacter africanus</name>
    <dbReference type="NCBI Taxonomy" id="151894"/>
    <lineage>
        <taxon>Bacteria</taxon>
        <taxon>Pseudomonadati</taxon>
        <taxon>Bacteroidota</taxon>
        <taxon>Sphingobacteriia</taxon>
        <taxon>Sphingobacteriales</taxon>
        <taxon>Sphingobacteriaceae</taxon>
        <taxon>Pedobacter</taxon>
    </lineage>
</organism>
<protein>
    <submittedName>
        <fullName evidence="1">TonB-linked SusC/RagA family outer membrane protein</fullName>
    </submittedName>
</protein>
<gene>
    <name evidence="1" type="ORF">J2X78_002637</name>
</gene>
<comment type="caution">
    <text evidence="1">The sequence shown here is derived from an EMBL/GenBank/DDBJ whole genome shotgun (WGS) entry which is preliminary data.</text>
</comment>
<name>A0ACC6KY50_9SPHI</name>
<evidence type="ECO:0000313" key="1">
    <source>
        <dbReference type="EMBL" id="MDR6784072.1"/>
    </source>
</evidence>